<dbReference type="EC" id="3.1.1.-" evidence="9"/>
<dbReference type="InterPro" id="IPR019826">
    <property type="entry name" value="Carboxylesterase_B_AS"/>
</dbReference>
<keyword evidence="6 9" id="KW-0378">Hydrolase</keyword>
<dbReference type="InterPro" id="IPR029058">
    <property type="entry name" value="AB_hydrolase_fold"/>
</dbReference>
<dbReference type="CDD" id="cd00312">
    <property type="entry name" value="Esterase_lipase"/>
    <property type="match status" value="1"/>
</dbReference>
<dbReference type="Proteomes" id="UP001652661">
    <property type="component" value="Chromosome 3L"/>
</dbReference>
<evidence type="ECO:0000256" key="3">
    <source>
        <dbReference type="ARBA" id="ARBA00022487"/>
    </source>
</evidence>
<evidence type="ECO:0000313" key="11">
    <source>
        <dbReference type="Proteomes" id="UP001652661"/>
    </source>
</evidence>
<evidence type="ECO:0000313" key="12">
    <source>
        <dbReference type="RefSeq" id="XP_017021015.1"/>
    </source>
</evidence>
<evidence type="ECO:0000256" key="7">
    <source>
        <dbReference type="ARBA" id="ARBA00023157"/>
    </source>
</evidence>
<evidence type="ECO:0000256" key="2">
    <source>
        <dbReference type="ARBA" id="ARBA00005964"/>
    </source>
</evidence>
<evidence type="ECO:0000256" key="8">
    <source>
        <dbReference type="ARBA" id="ARBA00023180"/>
    </source>
</evidence>
<dbReference type="InterPro" id="IPR019819">
    <property type="entry name" value="Carboxylesterase_B_CS"/>
</dbReference>
<evidence type="ECO:0000256" key="1">
    <source>
        <dbReference type="ARBA" id="ARBA00004613"/>
    </source>
</evidence>
<dbReference type="PANTHER" id="PTHR43142:SF1">
    <property type="entry name" value="CARBOXYLIC ESTER HYDROLASE"/>
    <property type="match status" value="1"/>
</dbReference>
<accession>A0A6P4HZ09</accession>
<feature type="domain" description="Carboxylesterase type B" evidence="10">
    <location>
        <begin position="29"/>
        <end position="542"/>
    </location>
</feature>
<name>A0A6P4HZ09_DROKI</name>
<dbReference type="PANTHER" id="PTHR43142">
    <property type="entry name" value="CARBOXYLIC ESTER HYDROLASE"/>
    <property type="match status" value="1"/>
</dbReference>
<comment type="similarity">
    <text evidence="2 9">Belongs to the type-B carboxylesterase/lipase family.</text>
</comment>
<feature type="chain" id="PRO_5028523323" description="Carboxylic ester hydrolase" evidence="9">
    <location>
        <begin position="23"/>
        <end position="556"/>
    </location>
</feature>
<evidence type="ECO:0000256" key="9">
    <source>
        <dbReference type="RuleBase" id="RU361235"/>
    </source>
</evidence>
<dbReference type="FunFam" id="3.40.50.1820:FF:000378">
    <property type="entry name" value="Carboxylic ester hydrolase"/>
    <property type="match status" value="1"/>
</dbReference>
<keyword evidence="8" id="KW-0325">Glycoprotein</keyword>
<keyword evidence="11" id="KW-1185">Reference proteome</keyword>
<dbReference type="RefSeq" id="XP_017021015.1">
    <property type="nucleotide sequence ID" value="XM_017165526.3"/>
</dbReference>
<keyword evidence="4" id="KW-0964">Secreted</keyword>
<dbReference type="SUPFAM" id="SSF53474">
    <property type="entry name" value="alpha/beta-Hydrolases"/>
    <property type="match status" value="1"/>
</dbReference>
<reference evidence="12" key="1">
    <citation type="submission" date="2025-08" db="UniProtKB">
        <authorList>
            <consortium name="RefSeq"/>
        </authorList>
    </citation>
    <scope>IDENTIFICATION</scope>
    <source>
        <strain evidence="12">14028-0561.14</strain>
        <tissue evidence="12">Whole fly</tissue>
    </source>
</reference>
<dbReference type="InterPro" id="IPR002018">
    <property type="entry name" value="CarbesteraseB"/>
</dbReference>
<dbReference type="GO" id="GO:0106435">
    <property type="term" value="F:carboxylesterase activity"/>
    <property type="evidence" value="ECO:0007669"/>
    <property type="project" value="UniProtKB-ARBA"/>
</dbReference>
<keyword evidence="7" id="KW-1015">Disulfide bond</keyword>
<dbReference type="PROSITE" id="PS00122">
    <property type="entry name" value="CARBOXYLESTERASE_B_1"/>
    <property type="match status" value="1"/>
</dbReference>
<keyword evidence="3" id="KW-0719">Serine esterase</keyword>
<dbReference type="GO" id="GO:0005576">
    <property type="term" value="C:extracellular region"/>
    <property type="evidence" value="ECO:0007669"/>
    <property type="project" value="UniProtKB-SubCell"/>
</dbReference>
<evidence type="ECO:0000256" key="4">
    <source>
        <dbReference type="ARBA" id="ARBA00022525"/>
    </source>
</evidence>
<dbReference type="OrthoDB" id="6846267at2759"/>
<evidence type="ECO:0000256" key="6">
    <source>
        <dbReference type="ARBA" id="ARBA00022801"/>
    </source>
</evidence>
<dbReference type="PROSITE" id="PS00941">
    <property type="entry name" value="CARBOXYLESTERASE_B_2"/>
    <property type="match status" value="1"/>
</dbReference>
<keyword evidence="5 9" id="KW-0732">Signal</keyword>
<dbReference type="GeneID" id="108073761"/>
<gene>
    <name evidence="12" type="primary">LOC108073761</name>
</gene>
<feature type="signal peptide" evidence="9">
    <location>
        <begin position="1"/>
        <end position="22"/>
    </location>
</feature>
<protein>
    <recommendedName>
        <fullName evidence="9">Carboxylic ester hydrolase</fullName>
        <ecNumber evidence="9">3.1.1.-</ecNumber>
    </recommendedName>
</protein>
<proteinExistence type="inferred from homology"/>
<dbReference type="AlphaFoldDB" id="A0A6P4HZ09"/>
<sequence length="556" mass="62671">MRLLRWLTCLFLVWIQSPGIVSFHESDPLIVEIPNGKLRGRDSGSYYSFESVPYAEPPIGELRFEPPRPYSRQWKDTFDATQPPVSCMQWNQFISESNKLVGQEDCLTVSIYKPKSSSRKTFPVVVLLHGGCFMFGGASSNGHEFIMDAGNLMLVKISYRLGPLGFVSTGDRELPGNNGLKDQRLALQWIRQNIASFGGLPENIVVLGHSAGGASAHMQLLKEDFGGLARAAISVSGNALDPWVVQEGGRGRAFELGRIVGCGLAEDSATLKSCLKSKPASEIVSAVSSFLVFSYVPFSTFGPVVEPADAPEAFLTQHPREVIKSGKFAQVPWAVTYTAEDGGYNAALLLEQNRTTGETWIEKLNDRWFDLAPYLLFYRDSKKTIRDMDEWSKKLRQDYLGDWRFSVESYWDVQRMFTDILFKNSVPEALDLHRRHGKSPLYSFVYDNPAVSAVGQWLSNRTDVYFGTVHGDDFFLIFKASLLRKVIRPDEEIISGKFMKMLEDFAFSKNGEMSFGDCHFQNNVNNKKYQVLKITRNGCTNEEYYQFPEGNIKKIL</sequence>
<dbReference type="Gene3D" id="3.40.50.1820">
    <property type="entry name" value="alpha/beta hydrolase"/>
    <property type="match status" value="1"/>
</dbReference>
<evidence type="ECO:0000256" key="5">
    <source>
        <dbReference type="ARBA" id="ARBA00022729"/>
    </source>
</evidence>
<comment type="subcellular location">
    <subcellularLocation>
        <location evidence="1">Secreted</location>
    </subcellularLocation>
</comment>
<evidence type="ECO:0000259" key="10">
    <source>
        <dbReference type="Pfam" id="PF00135"/>
    </source>
</evidence>
<organism evidence="11 12">
    <name type="scientific">Drosophila kikkawai</name>
    <name type="common">Fruit fly</name>
    <dbReference type="NCBI Taxonomy" id="30033"/>
    <lineage>
        <taxon>Eukaryota</taxon>
        <taxon>Metazoa</taxon>
        <taxon>Ecdysozoa</taxon>
        <taxon>Arthropoda</taxon>
        <taxon>Hexapoda</taxon>
        <taxon>Insecta</taxon>
        <taxon>Pterygota</taxon>
        <taxon>Neoptera</taxon>
        <taxon>Endopterygota</taxon>
        <taxon>Diptera</taxon>
        <taxon>Brachycera</taxon>
        <taxon>Muscomorpha</taxon>
        <taxon>Ephydroidea</taxon>
        <taxon>Drosophilidae</taxon>
        <taxon>Drosophila</taxon>
        <taxon>Sophophora</taxon>
    </lineage>
</organism>
<dbReference type="Pfam" id="PF00135">
    <property type="entry name" value="COesterase"/>
    <property type="match status" value="1"/>
</dbReference>